<evidence type="ECO:0000313" key="1">
    <source>
        <dbReference type="EMBL" id="EON77143.1"/>
    </source>
</evidence>
<organism evidence="1 2">
    <name type="scientific">Lunatimonas lonarensis</name>
    <dbReference type="NCBI Taxonomy" id="1232681"/>
    <lineage>
        <taxon>Bacteria</taxon>
        <taxon>Pseudomonadati</taxon>
        <taxon>Bacteroidota</taxon>
        <taxon>Cytophagia</taxon>
        <taxon>Cytophagales</taxon>
        <taxon>Cyclobacteriaceae</taxon>
    </lineage>
</organism>
<dbReference type="STRING" id="1232681.ADIS_2353"/>
<dbReference type="EMBL" id="AQHR01000065">
    <property type="protein sequence ID" value="EON77143.1"/>
    <property type="molecule type" value="Genomic_DNA"/>
</dbReference>
<gene>
    <name evidence="1" type="ORF">ADIS_2353</name>
</gene>
<evidence type="ECO:0000313" key="2">
    <source>
        <dbReference type="Proteomes" id="UP000013909"/>
    </source>
</evidence>
<name>R7ZSY5_9BACT</name>
<accession>R7ZSY5</accession>
<sequence>MPPKDRKNKINKKYRDRGIFRRFLQKKEGFLSTDSEITQLTAN</sequence>
<reference evidence="1 2" key="1">
    <citation type="submission" date="2013-02" db="EMBL/GenBank/DDBJ databases">
        <title>A novel strain isolated from Lonar lake, Maharashtra, India.</title>
        <authorList>
            <person name="Singh A."/>
        </authorList>
    </citation>
    <scope>NUCLEOTIDE SEQUENCE [LARGE SCALE GENOMIC DNA]</scope>
    <source>
        <strain evidence="1 2">AK24</strain>
    </source>
</reference>
<dbReference type="Proteomes" id="UP000013909">
    <property type="component" value="Unassembled WGS sequence"/>
</dbReference>
<comment type="caution">
    <text evidence="1">The sequence shown here is derived from an EMBL/GenBank/DDBJ whole genome shotgun (WGS) entry which is preliminary data.</text>
</comment>
<keyword evidence="2" id="KW-1185">Reference proteome</keyword>
<dbReference type="AlphaFoldDB" id="R7ZSY5"/>
<proteinExistence type="predicted"/>
<protein>
    <submittedName>
        <fullName evidence="1">Uncharacterized protein</fullName>
    </submittedName>
</protein>